<proteinExistence type="predicted"/>
<dbReference type="GO" id="GO:0003824">
    <property type="term" value="F:catalytic activity"/>
    <property type="evidence" value="ECO:0007669"/>
    <property type="project" value="InterPro"/>
</dbReference>
<name>A0A7W3J937_9MICO</name>
<evidence type="ECO:0000313" key="3">
    <source>
        <dbReference type="EMBL" id="MBA8808374.1"/>
    </source>
</evidence>
<dbReference type="InterPro" id="IPR001242">
    <property type="entry name" value="Condensation_dom"/>
</dbReference>
<dbReference type="Gene3D" id="3.30.559.30">
    <property type="entry name" value="Nonribosomal peptide synthetase, condensation domain"/>
    <property type="match status" value="1"/>
</dbReference>
<evidence type="ECO:0000313" key="4">
    <source>
        <dbReference type="Proteomes" id="UP000540568"/>
    </source>
</evidence>
<dbReference type="GO" id="GO:0005737">
    <property type="term" value="C:cytoplasm"/>
    <property type="evidence" value="ECO:0007669"/>
    <property type="project" value="TreeGrafter"/>
</dbReference>
<organism evidence="3 4">
    <name type="scientific">Promicromonospora sukumoe</name>
    <dbReference type="NCBI Taxonomy" id="88382"/>
    <lineage>
        <taxon>Bacteria</taxon>
        <taxon>Bacillati</taxon>
        <taxon>Actinomycetota</taxon>
        <taxon>Actinomycetes</taxon>
        <taxon>Micrococcales</taxon>
        <taxon>Promicromonosporaceae</taxon>
        <taxon>Promicromonospora</taxon>
    </lineage>
</organism>
<feature type="region of interest" description="Disordered" evidence="1">
    <location>
        <begin position="60"/>
        <end position="79"/>
    </location>
</feature>
<dbReference type="SUPFAM" id="SSF52777">
    <property type="entry name" value="CoA-dependent acyltransferases"/>
    <property type="match status" value="2"/>
</dbReference>
<dbReference type="PANTHER" id="PTHR45527:SF1">
    <property type="entry name" value="FATTY ACID SYNTHASE"/>
    <property type="match status" value="1"/>
</dbReference>
<dbReference type="InterPro" id="IPR023213">
    <property type="entry name" value="CAT-like_dom_sf"/>
</dbReference>
<dbReference type="GO" id="GO:0008610">
    <property type="term" value="P:lipid biosynthetic process"/>
    <property type="evidence" value="ECO:0007669"/>
    <property type="project" value="UniProtKB-ARBA"/>
</dbReference>
<protein>
    <recommendedName>
        <fullName evidence="2">Condensation domain-containing protein</fullName>
    </recommendedName>
</protein>
<feature type="domain" description="Condensation" evidence="2">
    <location>
        <begin position="4"/>
        <end position="364"/>
    </location>
</feature>
<dbReference type="AlphaFoldDB" id="A0A7W3J937"/>
<feature type="compositionally biased region" description="Gly residues" evidence="1">
    <location>
        <begin position="65"/>
        <end position="76"/>
    </location>
</feature>
<evidence type="ECO:0000259" key="2">
    <source>
        <dbReference type="Pfam" id="PF00668"/>
    </source>
</evidence>
<dbReference type="PANTHER" id="PTHR45527">
    <property type="entry name" value="NONRIBOSOMAL PEPTIDE SYNTHETASE"/>
    <property type="match status" value="1"/>
</dbReference>
<dbReference type="Pfam" id="PF00668">
    <property type="entry name" value="Condensation"/>
    <property type="match status" value="1"/>
</dbReference>
<sequence length="456" mass="48011">MSAQYAATHYQRSLYDATGGQASGVNVGAAVRMRGPADPGRVRAALDALTARHEALRTTLSRQGTSGGTGGTGGDVVGPAHQIVGDHAPPDLREVSVADVAEDQREPACAALLQEELRRPFVLEGSPLARAVLVTLADDDRVFAVIAHHAIMDGWSAGVIRDELPHLYEHGARATHPPPALHLADYAVWEAELADDPATRRHWRAALADARPRLTFPQPVSDVGAVARTTPRPLPLDPGLTLGALHPLMVEERASATAVLLAALAASLSDHATHERITFGVMRSNRQQRDVRGTVGFLAGHVPVTVDLSGDPTCATLVGRTADAYDRAISRPAPAGVLRGALPDAGRGPLFDVSLNYSHGQQADVVTAAGVAFSPFDLAHEEPTDHPWWDGASLLDFQVGSDPAGRLSGVLVADANMLGDPEAAGFAERFAAALRRFADRPGDRASDLGTALEPAR</sequence>
<dbReference type="RefSeq" id="WP_182616337.1">
    <property type="nucleotide sequence ID" value="NZ_BAAATF010000003.1"/>
</dbReference>
<dbReference type="GO" id="GO:0043041">
    <property type="term" value="P:amino acid activation for nonribosomal peptide biosynthetic process"/>
    <property type="evidence" value="ECO:0007669"/>
    <property type="project" value="TreeGrafter"/>
</dbReference>
<dbReference type="EMBL" id="JACGWV010000001">
    <property type="protein sequence ID" value="MBA8808374.1"/>
    <property type="molecule type" value="Genomic_DNA"/>
</dbReference>
<comment type="caution">
    <text evidence="3">The sequence shown here is derived from an EMBL/GenBank/DDBJ whole genome shotgun (WGS) entry which is preliminary data.</text>
</comment>
<reference evidence="3 4" key="1">
    <citation type="submission" date="2020-07" db="EMBL/GenBank/DDBJ databases">
        <title>Sequencing the genomes of 1000 actinobacteria strains.</title>
        <authorList>
            <person name="Klenk H.-P."/>
        </authorList>
    </citation>
    <scope>NUCLEOTIDE SEQUENCE [LARGE SCALE GENOMIC DNA]</scope>
    <source>
        <strain evidence="3 4">DSM 44121</strain>
    </source>
</reference>
<keyword evidence="4" id="KW-1185">Reference proteome</keyword>
<dbReference type="GO" id="GO:0031177">
    <property type="term" value="F:phosphopantetheine binding"/>
    <property type="evidence" value="ECO:0007669"/>
    <property type="project" value="TreeGrafter"/>
</dbReference>
<dbReference type="Gene3D" id="3.30.559.10">
    <property type="entry name" value="Chloramphenicol acetyltransferase-like domain"/>
    <property type="match status" value="1"/>
</dbReference>
<accession>A0A7W3J937</accession>
<evidence type="ECO:0000256" key="1">
    <source>
        <dbReference type="SAM" id="MobiDB-lite"/>
    </source>
</evidence>
<gene>
    <name evidence="3" type="ORF">FHX71_002316</name>
</gene>
<dbReference type="GO" id="GO:0044550">
    <property type="term" value="P:secondary metabolite biosynthetic process"/>
    <property type="evidence" value="ECO:0007669"/>
    <property type="project" value="TreeGrafter"/>
</dbReference>
<dbReference type="Proteomes" id="UP000540568">
    <property type="component" value="Unassembled WGS sequence"/>
</dbReference>